<dbReference type="InterPro" id="IPR013320">
    <property type="entry name" value="ConA-like_dom_sf"/>
</dbReference>
<dbReference type="InterPro" id="IPR001870">
    <property type="entry name" value="B30.2/SPRY"/>
</dbReference>
<dbReference type="PANTHER" id="PTHR12245">
    <property type="entry name" value="SPRY DOMAIN CONTAINING SOCS BOX PROTEIN"/>
    <property type="match status" value="1"/>
</dbReference>
<dbReference type="CDD" id="cd18186">
    <property type="entry name" value="BTB_POZ_ZBTB_KLHL-like"/>
    <property type="match status" value="1"/>
</dbReference>
<sequence>MQSNSDIQVEPLKNILLFSDIKIKGNDGEELSAHRNILMARSGLFSILLNGTNEATQDLIFPEFSSDTLLIILEYLYTEKVAERLTIEIIAEAFHCADFFLIEQLKLQIIEFFKNYLQNNSENIINISAKILSQLLEYMESFDNEFASILYDSINSEPLKTIEYCNLNARALEYILSKIEKEETDVLSTSEYDIFRYITLWAANDISEEALSFYNSCLPSSEIVKNLNTTYLQEWKFNIPLNIQESHSNYQSMMMTKTSSLFNYVNLEQIHPLIISNIIEPLSGLISSNKLSDIRRRYASLAGKYIYMSREVPSLQWSTCGYNMCLYRSPFVVTSNSLSQGWVRTVVPVSGRGLVEWDIVVEKMCRQFWVGICTVKGFDVDYDSWLGKHEYGWVFGSNGFICHNTSNSIDRYGQNFNEKDKITVHLDMDERTCSFSVNERRYPVAFHNLPNEIYPAVSLCAPGKAKIEPH</sequence>
<dbReference type="PROSITE" id="PS50188">
    <property type="entry name" value="B302_SPRY"/>
    <property type="match status" value="1"/>
</dbReference>
<evidence type="ECO:0000259" key="2">
    <source>
        <dbReference type="PROSITE" id="PS50188"/>
    </source>
</evidence>
<dbReference type="CDD" id="cd11709">
    <property type="entry name" value="SPRY"/>
    <property type="match status" value="1"/>
</dbReference>
<dbReference type="Gene3D" id="3.30.710.10">
    <property type="entry name" value="Potassium Channel Kv1.1, Chain A"/>
    <property type="match status" value="1"/>
</dbReference>
<dbReference type="Proteomes" id="UP000265703">
    <property type="component" value="Unassembled WGS sequence"/>
</dbReference>
<evidence type="ECO:0000259" key="1">
    <source>
        <dbReference type="PROSITE" id="PS50097"/>
    </source>
</evidence>
<dbReference type="GO" id="GO:0030246">
    <property type="term" value="F:carbohydrate binding"/>
    <property type="evidence" value="ECO:0007669"/>
    <property type="project" value="UniProtKB-KW"/>
</dbReference>
<dbReference type="EMBL" id="QKYT01000402">
    <property type="protein sequence ID" value="RIA85820.1"/>
    <property type="molecule type" value="Genomic_DNA"/>
</dbReference>
<dbReference type="SMART" id="SM00225">
    <property type="entry name" value="BTB"/>
    <property type="match status" value="1"/>
</dbReference>
<dbReference type="AlphaFoldDB" id="A0A397SHS5"/>
<dbReference type="PANTHER" id="PTHR12245:SF5">
    <property type="entry name" value="SPRY DOMAIN-CONTAINING SOCS BOX PROTEIN 3"/>
    <property type="match status" value="1"/>
</dbReference>
<dbReference type="InterPro" id="IPR043136">
    <property type="entry name" value="B30.2/SPRY_sf"/>
</dbReference>
<gene>
    <name evidence="3" type="ORF">C1645_830226</name>
</gene>
<accession>A0A397SHS5</accession>
<dbReference type="SMART" id="SM00449">
    <property type="entry name" value="SPRY"/>
    <property type="match status" value="1"/>
</dbReference>
<proteinExistence type="predicted"/>
<protein>
    <submittedName>
        <fullName evidence="3">Concanavalin A-like lectin/glucanase domain-containing protein</fullName>
    </submittedName>
</protein>
<dbReference type="Gene3D" id="2.60.120.920">
    <property type="match status" value="1"/>
</dbReference>
<comment type="caution">
    <text evidence="3">The sequence shown here is derived from an EMBL/GenBank/DDBJ whole genome shotgun (WGS) entry which is preliminary data.</text>
</comment>
<keyword evidence="4" id="KW-1185">Reference proteome</keyword>
<feature type="domain" description="B30.2/SPRY" evidence="2">
    <location>
        <begin position="274"/>
        <end position="470"/>
    </location>
</feature>
<name>A0A397SHS5_9GLOM</name>
<dbReference type="SUPFAM" id="SSF54695">
    <property type="entry name" value="POZ domain"/>
    <property type="match status" value="1"/>
</dbReference>
<evidence type="ECO:0000313" key="3">
    <source>
        <dbReference type="EMBL" id="RIA85820.1"/>
    </source>
</evidence>
<reference evidence="3 4" key="1">
    <citation type="submission" date="2018-06" db="EMBL/GenBank/DDBJ databases">
        <title>Comparative genomics reveals the genomic features of Rhizophagus irregularis, R. cerebriforme, R. diaphanum and Gigaspora rosea, and their symbiotic lifestyle signature.</title>
        <authorList>
            <person name="Morin E."/>
            <person name="San Clemente H."/>
            <person name="Chen E.C.H."/>
            <person name="De La Providencia I."/>
            <person name="Hainaut M."/>
            <person name="Kuo A."/>
            <person name="Kohler A."/>
            <person name="Murat C."/>
            <person name="Tang N."/>
            <person name="Roy S."/>
            <person name="Loubradou J."/>
            <person name="Henrissat B."/>
            <person name="Grigoriev I.V."/>
            <person name="Corradi N."/>
            <person name="Roux C."/>
            <person name="Martin F.M."/>
        </authorList>
    </citation>
    <scope>NUCLEOTIDE SEQUENCE [LARGE SCALE GENOMIC DNA]</scope>
    <source>
        <strain evidence="3 4">DAOM 227022</strain>
    </source>
</reference>
<organism evidence="3 4">
    <name type="scientific">Glomus cerebriforme</name>
    <dbReference type="NCBI Taxonomy" id="658196"/>
    <lineage>
        <taxon>Eukaryota</taxon>
        <taxon>Fungi</taxon>
        <taxon>Fungi incertae sedis</taxon>
        <taxon>Mucoromycota</taxon>
        <taxon>Glomeromycotina</taxon>
        <taxon>Glomeromycetes</taxon>
        <taxon>Glomerales</taxon>
        <taxon>Glomeraceae</taxon>
        <taxon>Glomus</taxon>
    </lineage>
</organism>
<dbReference type="InterPro" id="IPR000210">
    <property type="entry name" value="BTB/POZ_dom"/>
</dbReference>
<dbReference type="SUPFAM" id="SSF49899">
    <property type="entry name" value="Concanavalin A-like lectins/glucanases"/>
    <property type="match status" value="1"/>
</dbReference>
<evidence type="ECO:0000313" key="4">
    <source>
        <dbReference type="Proteomes" id="UP000265703"/>
    </source>
</evidence>
<dbReference type="InterPro" id="IPR003877">
    <property type="entry name" value="SPRY_dom"/>
</dbReference>
<dbReference type="InterPro" id="IPR011333">
    <property type="entry name" value="SKP1/BTB/POZ_sf"/>
</dbReference>
<dbReference type="PROSITE" id="PS50097">
    <property type="entry name" value="BTB"/>
    <property type="match status" value="1"/>
</dbReference>
<dbReference type="Pfam" id="PF00651">
    <property type="entry name" value="BTB"/>
    <property type="match status" value="1"/>
</dbReference>
<dbReference type="OrthoDB" id="6359816at2759"/>
<dbReference type="InterPro" id="IPR050672">
    <property type="entry name" value="FBXO45-Fsn/SPSB_families"/>
</dbReference>
<feature type="domain" description="BTB" evidence="1">
    <location>
        <begin position="19"/>
        <end position="85"/>
    </location>
</feature>
<dbReference type="Pfam" id="PF00622">
    <property type="entry name" value="SPRY"/>
    <property type="match status" value="1"/>
</dbReference>
<keyword evidence="3" id="KW-0430">Lectin</keyword>